<keyword evidence="1" id="KW-0472">Membrane</keyword>
<accession>A0A3D8RR55</accession>
<name>A0A3D8RR55_9EURO</name>
<dbReference type="OrthoDB" id="10262413at2759"/>
<dbReference type="RefSeq" id="XP_026602797.1">
    <property type="nucleotide sequence ID" value="XM_026748493.1"/>
</dbReference>
<dbReference type="GeneID" id="38116847"/>
<dbReference type="InterPro" id="IPR051783">
    <property type="entry name" value="NAD(P)-dependent_oxidoreduct"/>
</dbReference>
<gene>
    <name evidence="3" type="ORF">DSM5745_06477</name>
</gene>
<evidence type="ECO:0000313" key="3">
    <source>
        <dbReference type="EMBL" id="RDW76485.1"/>
    </source>
</evidence>
<keyword evidence="4" id="KW-1185">Reference proteome</keyword>
<dbReference type="Gene3D" id="3.40.50.720">
    <property type="entry name" value="NAD(P)-binding Rossmann-like Domain"/>
    <property type="match status" value="1"/>
</dbReference>
<dbReference type="PANTHER" id="PTHR48079:SF6">
    <property type="entry name" value="NAD(P)-BINDING DOMAIN-CONTAINING PROTEIN-RELATED"/>
    <property type="match status" value="1"/>
</dbReference>
<dbReference type="Proteomes" id="UP000256690">
    <property type="component" value="Unassembled WGS sequence"/>
</dbReference>
<sequence>MELQTLLITGVSGYIGGSVLSAILRTKDAWAKNLKVSALVRSESQATKVRELGVSPELFSSFDELDRLEEIGKGFDIIIHAGAGWHTPSAQALIRGQGVRRQNTNTDVHYIQISGTSNLSDRPYTEGYIDTHVFSDEEDIYSYEKYRESRETYFQRTTNIAVIEGGEATGVMTYIIMAPTIFGLGGGPFNCFSMQLPTMIADALQTGSCSVVSEGDTIWNHVHIEDLAALHLVLLQHIQQGIKIPSGRKGIYFCETGEHSHREFSEGLAKAGHELGVFPSSEVAKITIQEAGEKWVFGNTSSAELGFASNSRTKAVLARNLGWVPSHAEEWEGTFMIELSEFIKNPPTGREVPKYLKK</sequence>
<dbReference type="SUPFAM" id="SSF51735">
    <property type="entry name" value="NAD(P)-binding Rossmann-fold domains"/>
    <property type="match status" value="1"/>
</dbReference>
<dbReference type="GO" id="GO:0005737">
    <property type="term" value="C:cytoplasm"/>
    <property type="evidence" value="ECO:0007669"/>
    <property type="project" value="TreeGrafter"/>
</dbReference>
<dbReference type="InterPro" id="IPR036291">
    <property type="entry name" value="NAD(P)-bd_dom_sf"/>
</dbReference>
<feature type="domain" description="NAD-dependent epimerase/dehydratase" evidence="2">
    <location>
        <begin position="7"/>
        <end position="241"/>
    </location>
</feature>
<feature type="transmembrane region" description="Helical" evidence="1">
    <location>
        <begin position="6"/>
        <end position="24"/>
    </location>
</feature>
<reference evidence="3 4" key="1">
    <citation type="journal article" date="2018" name="IMA Fungus">
        <title>IMA Genome-F 9: Draft genome sequence of Annulohypoxylon stygium, Aspergillus mulundensis, Berkeleyomyces basicola (syn. Thielaviopsis basicola), Ceratocystis smalleyi, two Cercospora beticola strains, Coleophoma cylindrospora, Fusarium fracticaudum, Phialophora cf. hyalina, and Morchella septimelata.</title>
        <authorList>
            <person name="Wingfield B.D."/>
            <person name="Bills G.F."/>
            <person name="Dong Y."/>
            <person name="Huang W."/>
            <person name="Nel W.J."/>
            <person name="Swalarsk-Parry B.S."/>
            <person name="Vaghefi N."/>
            <person name="Wilken P.M."/>
            <person name="An Z."/>
            <person name="de Beer Z.W."/>
            <person name="De Vos L."/>
            <person name="Chen L."/>
            <person name="Duong T.A."/>
            <person name="Gao Y."/>
            <person name="Hammerbacher A."/>
            <person name="Kikkert J.R."/>
            <person name="Li Y."/>
            <person name="Li H."/>
            <person name="Li K."/>
            <person name="Li Q."/>
            <person name="Liu X."/>
            <person name="Ma X."/>
            <person name="Naidoo K."/>
            <person name="Pethybridge S.J."/>
            <person name="Sun J."/>
            <person name="Steenkamp E.T."/>
            <person name="van der Nest M.A."/>
            <person name="van Wyk S."/>
            <person name="Wingfield M.J."/>
            <person name="Xiong C."/>
            <person name="Yue Q."/>
            <person name="Zhang X."/>
        </authorList>
    </citation>
    <scope>NUCLEOTIDE SEQUENCE [LARGE SCALE GENOMIC DNA]</scope>
    <source>
        <strain evidence="3 4">DSM 5745</strain>
    </source>
</reference>
<comment type="caution">
    <text evidence="3">The sequence shown here is derived from an EMBL/GenBank/DDBJ whole genome shotgun (WGS) entry which is preliminary data.</text>
</comment>
<organism evidence="3 4">
    <name type="scientific">Aspergillus mulundensis</name>
    <dbReference type="NCBI Taxonomy" id="1810919"/>
    <lineage>
        <taxon>Eukaryota</taxon>
        <taxon>Fungi</taxon>
        <taxon>Dikarya</taxon>
        <taxon>Ascomycota</taxon>
        <taxon>Pezizomycotina</taxon>
        <taxon>Eurotiomycetes</taxon>
        <taxon>Eurotiomycetidae</taxon>
        <taxon>Eurotiales</taxon>
        <taxon>Aspergillaceae</taxon>
        <taxon>Aspergillus</taxon>
        <taxon>Aspergillus subgen. Nidulantes</taxon>
    </lineage>
</organism>
<dbReference type="GO" id="GO:0004029">
    <property type="term" value="F:aldehyde dehydrogenase (NAD+) activity"/>
    <property type="evidence" value="ECO:0007669"/>
    <property type="project" value="TreeGrafter"/>
</dbReference>
<dbReference type="InterPro" id="IPR001509">
    <property type="entry name" value="Epimerase_deHydtase"/>
</dbReference>
<evidence type="ECO:0000256" key="1">
    <source>
        <dbReference type="SAM" id="Phobius"/>
    </source>
</evidence>
<dbReference type="Pfam" id="PF01370">
    <property type="entry name" value="Epimerase"/>
    <property type="match status" value="1"/>
</dbReference>
<keyword evidence="1" id="KW-1133">Transmembrane helix</keyword>
<protein>
    <recommendedName>
        <fullName evidence="2">NAD-dependent epimerase/dehydratase domain-containing protein</fullName>
    </recommendedName>
</protein>
<keyword evidence="1" id="KW-0812">Transmembrane</keyword>
<proteinExistence type="predicted"/>
<dbReference type="EMBL" id="PVWQ01000007">
    <property type="protein sequence ID" value="RDW76485.1"/>
    <property type="molecule type" value="Genomic_DNA"/>
</dbReference>
<dbReference type="PANTHER" id="PTHR48079">
    <property type="entry name" value="PROTEIN YEEZ"/>
    <property type="match status" value="1"/>
</dbReference>
<dbReference type="STRING" id="1810919.A0A3D8RR55"/>
<dbReference type="AlphaFoldDB" id="A0A3D8RR55"/>
<evidence type="ECO:0000259" key="2">
    <source>
        <dbReference type="Pfam" id="PF01370"/>
    </source>
</evidence>
<evidence type="ECO:0000313" key="4">
    <source>
        <dbReference type="Proteomes" id="UP000256690"/>
    </source>
</evidence>